<accession>A0A2T2NQ84</accession>
<keyword evidence="9" id="KW-1185">Reference proteome</keyword>
<dbReference type="GO" id="GO:0061630">
    <property type="term" value="F:ubiquitin protein ligase activity"/>
    <property type="evidence" value="ECO:0007669"/>
    <property type="project" value="TreeGrafter"/>
</dbReference>
<dbReference type="EMBL" id="KZ678134">
    <property type="protein sequence ID" value="PSN67591.1"/>
    <property type="molecule type" value="Genomic_DNA"/>
</dbReference>
<keyword evidence="1" id="KW-0479">Metal-binding</keyword>
<dbReference type="Proteomes" id="UP000240883">
    <property type="component" value="Unassembled WGS sequence"/>
</dbReference>
<dbReference type="PANTHER" id="PTHR45969">
    <property type="entry name" value="RING ZINC FINGER PROTEIN-RELATED"/>
    <property type="match status" value="1"/>
</dbReference>
<evidence type="ECO:0000313" key="9">
    <source>
        <dbReference type="Proteomes" id="UP000240883"/>
    </source>
</evidence>
<keyword evidence="6" id="KW-0472">Membrane</keyword>
<evidence type="ECO:0000256" key="3">
    <source>
        <dbReference type="ARBA" id="ARBA00022833"/>
    </source>
</evidence>
<dbReference type="CDD" id="cd16448">
    <property type="entry name" value="RING-H2"/>
    <property type="match status" value="1"/>
</dbReference>
<keyword evidence="6" id="KW-0812">Transmembrane</keyword>
<dbReference type="AlphaFoldDB" id="A0A2T2NQ84"/>
<evidence type="ECO:0000256" key="6">
    <source>
        <dbReference type="SAM" id="Phobius"/>
    </source>
</evidence>
<feature type="domain" description="RING-type" evidence="7">
    <location>
        <begin position="110"/>
        <end position="192"/>
    </location>
</feature>
<dbReference type="Pfam" id="PF13639">
    <property type="entry name" value="zf-RING_2"/>
    <property type="match status" value="1"/>
</dbReference>
<reference evidence="8 9" key="1">
    <citation type="journal article" date="2018" name="Front. Microbiol.">
        <title>Genome-Wide Analysis of Corynespora cassiicola Leaf Fall Disease Putative Effectors.</title>
        <authorList>
            <person name="Lopez D."/>
            <person name="Ribeiro S."/>
            <person name="Label P."/>
            <person name="Fumanal B."/>
            <person name="Venisse J.S."/>
            <person name="Kohler A."/>
            <person name="de Oliveira R.R."/>
            <person name="Labutti K."/>
            <person name="Lipzen A."/>
            <person name="Lail K."/>
            <person name="Bauer D."/>
            <person name="Ohm R.A."/>
            <person name="Barry K.W."/>
            <person name="Spatafora J."/>
            <person name="Grigoriev I.V."/>
            <person name="Martin F.M."/>
            <person name="Pujade-Renaud V."/>
        </authorList>
    </citation>
    <scope>NUCLEOTIDE SEQUENCE [LARGE SCALE GENOMIC DNA]</scope>
    <source>
        <strain evidence="8 9">Philippines</strain>
    </source>
</reference>
<evidence type="ECO:0000256" key="5">
    <source>
        <dbReference type="SAM" id="MobiDB-lite"/>
    </source>
</evidence>
<dbReference type="SUPFAM" id="SSF57850">
    <property type="entry name" value="RING/U-box"/>
    <property type="match status" value="1"/>
</dbReference>
<evidence type="ECO:0000256" key="4">
    <source>
        <dbReference type="PROSITE-ProRule" id="PRU00175"/>
    </source>
</evidence>
<proteinExistence type="predicted"/>
<evidence type="ECO:0000256" key="1">
    <source>
        <dbReference type="ARBA" id="ARBA00022723"/>
    </source>
</evidence>
<dbReference type="Gene3D" id="3.30.40.10">
    <property type="entry name" value="Zinc/RING finger domain, C3HC4 (zinc finger)"/>
    <property type="match status" value="1"/>
</dbReference>
<dbReference type="OrthoDB" id="8062037at2759"/>
<dbReference type="InterPro" id="IPR001841">
    <property type="entry name" value="Znf_RING"/>
</dbReference>
<keyword evidence="6" id="KW-1133">Transmembrane helix</keyword>
<dbReference type="GO" id="GO:0016567">
    <property type="term" value="P:protein ubiquitination"/>
    <property type="evidence" value="ECO:0007669"/>
    <property type="project" value="TreeGrafter"/>
</dbReference>
<evidence type="ECO:0000256" key="2">
    <source>
        <dbReference type="ARBA" id="ARBA00022771"/>
    </source>
</evidence>
<dbReference type="InterPro" id="IPR013083">
    <property type="entry name" value="Znf_RING/FYVE/PHD"/>
</dbReference>
<gene>
    <name evidence="8" type="ORF">BS50DRAFT_633309</name>
</gene>
<keyword evidence="3" id="KW-0862">Zinc</keyword>
<feature type="transmembrane region" description="Helical" evidence="6">
    <location>
        <begin position="20"/>
        <end position="45"/>
    </location>
</feature>
<evidence type="ECO:0000259" key="7">
    <source>
        <dbReference type="PROSITE" id="PS50089"/>
    </source>
</evidence>
<dbReference type="STRING" id="1448308.A0A2T2NQ84"/>
<feature type="region of interest" description="Disordered" evidence="5">
    <location>
        <begin position="201"/>
        <end position="238"/>
    </location>
</feature>
<dbReference type="PROSITE" id="PS50089">
    <property type="entry name" value="ZF_RING_2"/>
    <property type="match status" value="1"/>
</dbReference>
<dbReference type="GO" id="GO:0008270">
    <property type="term" value="F:zinc ion binding"/>
    <property type="evidence" value="ECO:0007669"/>
    <property type="project" value="UniProtKB-KW"/>
</dbReference>
<keyword evidence="2 4" id="KW-0863">Zinc-finger</keyword>
<sequence length="238" mass="26444">MEMAMAMEKRRLDDNKSNLGGTAIGFLVPLFIVFLCGPFICILFVRHRRPTRPLAGPARQPRLPVLRRDEARSRLDDVTHAVGAGVTKEKEVWRLDARLGDEESALERECAICLCSLHAPSPPKPAKLALEKAIPGDGTSAVLASSKPPSISNISIHENEEILKLKSCGHEFHAECLVSWCILRKYSCPICRAVYFQSEDVKAKSEEQTTETIERVETGEERDANRGNGRRREGAPTN</sequence>
<evidence type="ECO:0000313" key="8">
    <source>
        <dbReference type="EMBL" id="PSN67591.1"/>
    </source>
</evidence>
<dbReference type="SMART" id="SM00184">
    <property type="entry name" value="RING"/>
    <property type="match status" value="1"/>
</dbReference>
<dbReference type="PANTHER" id="PTHR45969:SF81">
    <property type="entry name" value="OS08G0157400 PROTEIN"/>
    <property type="match status" value="1"/>
</dbReference>
<protein>
    <recommendedName>
        <fullName evidence="7">RING-type domain-containing protein</fullName>
    </recommendedName>
</protein>
<name>A0A2T2NQ84_CORCC</name>
<organism evidence="8 9">
    <name type="scientific">Corynespora cassiicola Philippines</name>
    <dbReference type="NCBI Taxonomy" id="1448308"/>
    <lineage>
        <taxon>Eukaryota</taxon>
        <taxon>Fungi</taxon>
        <taxon>Dikarya</taxon>
        <taxon>Ascomycota</taxon>
        <taxon>Pezizomycotina</taxon>
        <taxon>Dothideomycetes</taxon>
        <taxon>Pleosporomycetidae</taxon>
        <taxon>Pleosporales</taxon>
        <taxon>Corynesporascaceae</taxon>
        <taxon>Corynespora</taxon>
    </lineage>
</organism>